<dbReference type="AlphaFoldDB" id="K4IJP9"/>
<sequence>MTSIKDTFIKRFEDFSMKANEIISNNPEYKQESQLYHYTSLEAMEAMIKSQSIRASSIFLMNDPNELIYGQEYISNKFDQTLSNKLKQSYKGQSINNFSAFVFSLSELNDDMNQWEKYGNKHKGIRVGFTPKNLLEFWCEIDNITVFLIPVIYYSNNSKYIDPYGTIFDEMKSGFISDINSYFIDNEISHAELNELKFFCSLISSMIKRKEWSSEKEWRIICISNGTFHKNIDGNFQNGKSNIFIENKTPNTLKMFTNFGHDGIASKDILKIGCNAGDKDQIGYILSLLYDKKVIMQVSQSDIQTR</sequence>
<protein>
    <recommendedName>
        <fullName evidence="3">DUF2971 domain-containing protein</fullName>
    </recommendedName>
</protein>
<proteinExistence type="predicted"/>
<dbReference type="InterPro" id="IPR021352">
    <property type="entry name" value="DUF2971"/>
</dbReference>
<reference evidence="1" key="1">
    <citation type="submission" date="2006-03" db="EMBL/GenBank/DDBJ databases">
        <authorList>
            <person name="Bowman J."/>
            <person name="Ferriera S."/>
            <person name="Johnson J."/>
            <person name="Kravitz S."/>
            <person name="Halpern A."/>
            <person name="Remington K."/>
            <person name="Beeson K."/>
            <person name="Tran B."/>
            <person name="Rogers Y.-H."/>
            <person name="Friedman R."/>
            <person name="Venter J.C."/>
        </authorList>
    </citation>
    <scope>NUCLEOTIDE SEQUENCE [LARGE SCALE GENOMIC DNA]</scope>
    <source>
        <strain evidence="1">ATCC 700755</strain>
    </source>
</reference>
<reference evidence="1" key="2">
    <citation type="submission" date="2012-09" db="EMBL/GenBank/DDBJ databases">
        <title>The complete sequence of Psychroflexus torquis an extreme psychrophile from sea-ice that is stimulated by light.</title>
        <authorList>
            <person name="Feng S."/>
            <person name="Powell S.M."/>
            <person name="Bowman J.P."/>
        </authorList>
    </citation>
    <scope>NUCLEOTIDE SEQUENCE [LARGE SCALE GENOMIC DNA]</scope>
    <source>
        <strain evidence="1">ATCC 700755</strain>
    </source>
</reference>
<accession>K4IJP9</accession>
<dbReference type="Proteomes" id="UP000008514">
    <property type="component" value="Chromosome"/>
</dbReference>
<dbReference type="Pfam" id="PF11185">
    <property type="entry name" value="DUF2971"/>
    <property type="match status" value="1"/>
</dbReference>
<dbReference type="HOGENOM" id="CLU_908732_0_0_10"/>
<evidence type="ECO:0008006" key="3">
    <source>
        <dbReference type="Google" id="ProtNLM"/>
    </source>
</evidence>
<gene>
    <name evidence="1" type="ordered locus">P700755_003999</name>
</gene>
<organism evidence="1 2">
    <name type="scientific">Psychroflexus torquis (strain ATCC 700755 / CIP 106069 / ACAM 623)</name>
    <dbReference type="NCBI Taxonomy" id="313595"/>
    <lineage>
        <taxon>Bacteria</taxon>
        <taxon>Pseudomonadati</taxon>
        <taxon>Bacteroidota</taxon>
        <taxon>Flavobacteriia</taxon>
        <taxon>Flavobacteriales</taxon>
        <taxon>Flavobacteriaceae</taxon>
        <taxon>Psychroflexus</taxon>
    </lineage>
</organism>
<dbReference type="eggNOG" id="ENOG5030IQK">
    <property type="taxonomic scope" value="Bacteria"/>
</dbReference>
<evidence type="ECO:0000313" key="2">
    <source>
        <dbReference type="Proteomes" id="UP000008514"/>
    </source>
</evidence>
<name>K4IJP9_PSYTT</name>
<dbReference type="KEGG" id="ptq:P700755_003999"/>
<dbReference type="EMBL" id="CP003879">
    <property type="protein sequence ID" value="AFU70559.1"/>
    <property type="molecule type" value="Genomic_DNA"/>
</dbReference>
<evidence type="ECO:0000313" key="1">
    <source>
        <dbReference type="EMBL" id="AFU70559.1"/>
    </source>
</evidence>
<keyword evidence="2" id="KW-1185">Reference proteome</keyword>